<accession>A0A231HAR2</accession>
<protein>
    <submittedName>
        <fullName evidence="1">Uncharacterized protein</fullName>
    </submittedName>
</protein>
<keyword evidence="2" id="KW-1185">Reference proteome</keyword>
<dbReference type="Proteomes" id="UP000215506">
    <property type="component" value="Unassembled WGS sequence"/>
</dbReference>
<dbReference type="AlphaFoldDB" id="A0A231HAR2"/>
<name>A0A231HAR2_9NOCA</name>
<proteinExistence type="predicted"/>
<reference evidence="1 2" key="1">
    <citation type="submission" date="2017-07" db="EMBL/GenBank/DDBJ databases">
        <title>First draft Genome Sequence of Nocardia cerradoensis isolated from human infection.</title>
        <authorList>
            <person name="Carrasco G."/>
        </authorList>
    </citation>
    <scope>NUCLEOTIDE SEQUENCE [LARGE SCALE GENOMIC DNA]</scope>
    <source>
        <strain evidence="1 2">CNM20130759</strain>
    </source>
</reference>
<organism evidence="1 2">
    <name type="scientific">Nocardia cerradoensis</name>
    <dbReference type="NCBI Taxonomy" id="85688"/>
    <lineage>
        <taxon>Bacteria</taxon>
        <taxon>Bacillati</taxon>
        <taxon>Actinomycetota</taxon>
        <taxon>Actinomycetes</taxon>
        <taxon>Mycobacteriales</taxon>
        <taxon>Nocardiaceae</taxon>
        <taxon>Nocardia</taxon>
    </lineage>
</organism>
<dbReference type="RefSeq" id="WP_039778801.1">
    <property type="nucleotide sequence ID" value="NZ_JAAXOR010000001.1"/>
</dbReference>
<evidence type="ECO:0000313" key="2">
    <source>
        <dbReference type="Proteomes" id="UP000215506"/>
    </source>
</evidence>
<comment type="caution">
    <text evidence="1">The sequence shown here is derived from an EMBL/GenBank/DDBJ whole genome shotgun (WGS) entry which is preliminary data.</text>
</comment>
<evidence type="ECO:0000313" key="1">
    <source>
        <dbReference type="EMBL" id="OXR45941.1"/>
    </source>
</evidence>
<dbReference type="EMBL" id="NGAF01000003">
    <property type="protein sequence ID" value="OXR45941.1"/>
    <property type="molecule type" value="Genomic_DNA"/>
</dbReference>
<sequence>MATTPHSPFDVASTRTLIAPEIRRRIRAATGSDLDPERMKALEAVYLGIVLTASMGYSLHSGTCSVEHVATRIIYR</sequence>
<gene>
    <name evidence="1" type="ORF">B7C42_02234</name>
</gene>